<dbReference type="EMBL" id="MU069707">
    <property type="protein sequence ID" value="KAF5835395.1"/>
    <property type="molecule type" value="Genomic_DNA"/>
</dbReference>
<dbReference type="InterPro" id="IPR038837">
    <property type="entry name" value="tRNA_ligase_1"/>
</dbReference>
<name>A0ABQ7GLA2_DUNSA</name>
<dbReference type="PANTHER" id="PTHR35460:SF1">
    <property type="entry name" value="TRNA LIGASE 1"/>
    <property type="match status" value="1"/>
</dbReference>
<dbReference type="Proteomes" id="UP000815325">
    <property type="component" value="Unassembled WGS sequence"/>
</dbReference>
<protein>
    <submittedName>
        <fullName evidence="1">Uncharacterized protein</fullName>
    </submittedName>
</protein>
<keyword evidence="2" id="KW-1185">Reference proteome</keyword>
<gene>
    <name evidence="1" type="ORF">DUNSADRAFT_7480</name>
</gene>
<reference evidence="1" key="1">
    <citation type="submission" date="2017-08" db="EMBL/GenBank/DDBJ databases">
        <authorList>
            <person name="Polle J.E."/>
            <person name="Barry K."/>
            <person name="Cushman J."/>
            <person name="Schmutz J."/>
            <person name="Tran D."/>
            <person name="Hathwaick L.T."/>
            <person name="Yim W.C."/>
            <person name="Jenkins J."/>
            <person name="Mckie-Krisberg Z.M."/>
            <person name="Prochnik S."/>
            <person name="Lindquist E."/>
            <person name="Dockter R.B."/>
            <person name="Adam C."/>
            <person name="Molina H."/>
            <person name="Bunkerborg J."/>
            <person name="Jin E."/>
            <person name="Buchheim M."/>
            <person name="Magnuson J."/>
        </authorList>
    </citation>
    <scope>NUCLEOTIDE SEQUENCE</scope>
    <source>
        <strain evidence="1">CCAP 19/18</strain>
    </source>
</reference>
<proteinExistence type="predicted"/>
<evidence type="ECO:0000313" key="1">
    <source>
        <dbReference type="EMBL" id="KAF5835395.1"/>
    </source>
</evidence>
<dbReference type="PANTHER" id="PTHR35460">
    <property type="entry name" value="TRNA LIGASE 1"/>
    <property type="match status" value="1"/>
</dbReference>
<evidence type="ECO:0000313" key="2">
    <source>
        <dbReference type="Proteomes" id="UP000815325"/>
    </source>
</evidence>
<comment type="caution">
    <text evidence="1">The sequence shown here is derived from an EMBL/GenBank/DDBJ whole genome shotgun (WGS) entry which is preliminary data.</text>
</comment>
<accession>A0ABQ7GLA2</accession>
<sequence length="366" mass="40045">MEPREREWSLPNVEPVSMQGAAKLHVANMMRLCKDLRLPVAFKVHEECMEPQAAGDSAGKLAQLHERKFVVIVHVQSDFAFKKYLDNCSNSDLMLYRGLLLEVSTTPNVSSVLSASVRQAFLPKFETEDKDASIANCIVDQASERAMVVTIKHSGSLVTLSGNGFAAKNSVGNAFTEGAQTLLQAHFDRVFGSGQGPAKLASLMALLRARRMAVSFEMVTGSHGHHGQLPAAEYLVTTAAHTLDTDTAKPIFLTWLDFLRFCVEQHLPVNDTWLLAGCEWAAAARDVLDYQALNGGLTASAVVQLNKLVQLKKVVQAIFVLVYGAASAGQVMTIVVQGLPRETCCFGNLFFMRSPWACIDFCFLSF</sequence>
<organism evidence="1 2">
    <name type="scientific">Dunaliella salina</name>
    <name type="common">Green alga</name>
    <name type="synonym">Protococcus salinus</name>
    <dbReference type="NCBI Taxonomy" id="3046"/>
    <lineage>
        <taxon>Eukaryota</taxon>
        <taxon>Viridiplantae</taxon>
        <taxon>Chlorophyta</taxon>
        <taxon>core chlorophytes</taxon>
        <taxon>Chlorophyceae</taxon>
        <taxon>CS clade</taxon>
        <taxon>Chlamydomonadales</taxon>
        <taxon>Dunaliellaceae</taxon>
        <taxon>Dunaliella</taxon>
    </lineage>
</organism>